<name>A0A9N9SKQ3_PHACE</name>
<evidence type="ECO:0000313" key="2">
    <source>
        <dbReference type="Proteomes" id="UP001153737"/>
    </source>
</evidence>
<accession>A0A9N9SKQ3</accession>
<sequence length="144" mass="16304">MYVSSSSDDEDIVVAALLAEGEKKRRMWVHPINQKRANLGEFHHLFSDLREDEHKFFQYFRMSPSKFSELLNILEPALTFQNTPFRRAISKEERLAVALKVCSSLSFQALVDGALTCPVHHGTFRISPDRIGDQQSVPAPSASD</sequence>
<proteinExistence type="predicted"/>
<keyword evidence="2" id="KW-1185">Reference proteome</keyword>
<gene>
    <name evidence="1" type="ORF">PHAECO_LOCUS11046</name>
</gene>
<reference evidence="1" key="2">
    <citation type="submission" date="2022-10" db="EMBL/GenBank/DDBJ databases">
        <authorList>
            <consortium name="ENA_rothamsted_submissions"/>
            <consortium name="culmorum"/>
            <person name="King R."/>
        </authorList>
    </citation>
    <scope>NUCLEOTIDE SEQUENCE</scope>
</reference>
<dbReference type="AlphaFoldDB" id="A0A9N9SKQ3"/>
<dbReference type="EMBL" id="OU896713">
    <property type="protein sequence ID" value="CAG9823797.1"/>
    <property type="molecule type" value="Genomic_DNA"/>
</dbReference>
<dbReference type="OrthoDB" id="8195499at2759"/>
<organism evidence="1 2">
    <name type="scientific">Phaedon cochleariae</name>
    <name type="common">Mustard beetle</name>
    <dbReference type="NCBI Taxonomy" id="80249"/>
    <lineage>
        <taxon>Eukaryota</taxon>
        <taxon>Metazoa</taxon>
        <taxon>Ecdysozoa</taxon>
        <taxon>Arthropoda</taxon>
        <taxon>Hexapoda</taxon>
        <taxon>Insecta</taxon>
        <taxon>Pterygota</taxon>
        <taxon>Neoptera</taxon>
        <taxon>Endopterygota</taxon>
        <taxon>Coleoptera</taxon>
        <taxon>Polyphaga</taxon>
        <taxon>Cucujiformia</taxon>
        <taxon>Chrysomeloidea</taxon>
        <taxon>Chrysomelidae</taxon>
        <taxon>Chrysomelinae</taxon>
        <taxon>Chrysomelini</taxon>
        <taxon>Phaedon</taxon>
    </lineage>
</organism>
<dbReference type="Proteomes" id="UP001153737">
    <property type="component" value="Chromosome 7"/>
</dbReference>
<protein>
    <recommendedName>
        <fullName evidence="3">Protein ALP1-like</fullName>
    </recommendedName>
</protein>
<reference evidence="1" key="1">
    <citation type="submission" date="2022-01" db="EMBL/GenBank/DDBJ databases">
        <authorList>
            <person name="King R."/>
        </authorList>
    </citation>
    <scope>NUCLEOTIDE SEQUENCE</scope>
</reference>
<evidence type="ECO:0008006" key="3">
    <source>
        <dbReference type="Google" id="ProtNLM"/>
    </source>
</evidence>
<evidence type="ECO:0000313" key="1">
    <source>
        <dbReference type="EMBL" id="CAG9823797.1"/>
    </source>
</evidence>